<keyword evidence="6 7" id="KW-0472">Membrane</keyword>
<evidence type="ECO:0000256" key="5">
    <source>
        <dbReference type="ARBA" id="ARBA00023098"/>
    </source>
</evidence>
<feature type="transmembrane region" description="Helical" evidence="7">
    <location>
        <begin position="6"/>
        <end position="26"/>
    </location>
</feature>
<proteinExistence type="predicted"/>
<dbReference type="InterPro" id="IPR006694">
    <property type="entry name" value="Fatty_acid_hydroxylase"/>
</dbReference>
<feature type="transmembrane region" description="Helical" evidence="7">
    <location>
        <begin position="47"/>
        <end position="72"/>
    </location>
</feature>
<gene>
    <name evidence="9" type="ORF">H0P51_25230</name>
</gene>
<dbReference type="GO" id="GO:0016020">
    <property type="term" value="C:membrane"/>
    <property type="evidence" value="ECO:0007669"/>
    <property type="project" value="GOC"/>
</dbReference>
<reference evidence="10" key="1">
    <citation type="submission" date="2020-07" db="EMBL/GenBank/DDBJ databases">
        <title>Description of Mycobacterium gordonae subsp. intergordonae subsp.nov. and Mycobacterium gordonae subsp. gordonae subsp. nov.</title>
        <authorList>
            <person name="Yu X."/>
        </authorList>
    </citation>
    <scope>NUCLEOTIDE SEQUENCE [LARGE SCALE GENOMIC DNA]</scope>
    <source>
        <strain evidence="10">24</strain>
    </source>
</reference>
<comment type="subcellular location">
    <subcellularLocation>
        <location evidence="1">Endomembrane system</location>
        <topology evidence="1">Multi-pass membrane protein</topology>
    </subcellularLocation>
</comment>
<evidence type="ECO:0000256" key="1">
    <source>
        <dbReference type="ARBA" id="ARBA00004127"/>
    </source>
</evidence>
<dbReference type="Proteomes" id="UP000510682">
    <property type="component" value="Chromosome"/>
</dbReference>
<dbReference type="Pfam" id="PF04116">
    <property type="entry name" value="FA_hydroxylase"/>
    <property type="match status" value="1"/>
</dbReference>
<dbReference type="RefSeq" id="WP_180915526.1">
    <property type="nucleotide sequence ID" value="NZ_CP059165.1"/>
</dbReference>
<dbReference type="EMBL" id="CP059165">
    <property type="protein sequence ID" value="QLL06950.1"/>
    <property type="molecule type" value="Genomic_DNA"/>
</dbReference>
<keyword evidence="3 7" id="KW-1133">Transmembrane helix</keyword>
<reference evidence="9 10" key="2">
    <citation type="submission" date="2020-07" db="EMBL/GenBank/DDBJ databases">
        <authorList>
            <person name="Yu X."/>
        </authorList>
    </citation>
    <scope>NUCLEOTIDE SEQUENCE [LARGE SCALE GENOMIC DNA]</scope>
    <source>
        <strain evidence="10">24</strain>
    </source>
</reference>
<dbReference type="AlphaFoldDB" id="A0A7D6DZ07"/>
<dbReference type="GO" id="GO:0006643">
    <property type="term" value="P:membrane lipid metabolic process"/>
    <property type="evidence" value="ECO:0007669"/>
    <property type="project" value="TreeGrafter"/>
</dbReference>
<dbReference type="GO" id="GO:0050479">
    <property type="term" value="F:glyceryl-ether monooxygenase activity"/>
    <property type="evidence" value="ECO:0007669"/>
    <property type="project" value="TreeGrafter"/>
</dbReference>
<dbReference type="PANTHER" id="PTHR21624">
    <property type="entry name" value="STEROL DESATURASE-RELATED PROTEIN"/>
    <property type="match status" value="1"/>
</dbReference>
<evidence type="ECO:0000256" key="2">
    <source>
        <dbReference type="ARBA" id="ARBA00022692"/>
    </source>
</evidence>
<evidence type="ECO:0000256" key="3">
    <source>
        <dbReference type="ARBA" id="ARBA00022989"/>
    </source>
</evidence>
<evidence type="ECO:0000313" key="9">
    <source>
        <dbReference type="EMBL" id="QLL06950.1"/>
    </source>
</evidence>
<evidence type="ECO:0000256" key="4">
    <source>
        <dbReference type="ARBA" id="ARBA00023002"/>
    </source>
</evidence>
<keyword evidence="4" id="KW-0560">Oxidoreductase</keyword>
<dbReference type="GO" id="GO:0012505">
    <property type="term" value="C:endomembrane system"/>
    <property type="evidence" value="ECO:0007669"/>
    <property type="project" value="UniProtKB-SubCell"/>
</dbReference>
<reference evidence="10" key="3">
    <citation type="submission" date="2023-07" db="EMBL/GenBank/DDBJ databases">
        <title>Description of Mycobacterium gordonae subsp. intergordonae subsp.nov. and Mycobacterium gordonae subsp. gordonae subsp. nov.</title>
        <authorList>
            <person name="Huang H."/>
        </authorList>
    </citation>
    <scope>NUCLEOTIDE SEQUENCE [LARGE SCALE GENOMIC DNA]</scope>
    <source>
        <strain evidence="10">24</strain>
    </source>
</reference>
<dbReference type="GO" id="GO:0008610">
    <property type="term" value="P:lipid biosynthetic process"/>
    <property type="evidence" value="ECO:0007669"/>
    <property type="project" value="InterPro"/>
</dbReference>
<name>A0A7D6DZ07_9MYCO</name>
<evidence type="ECO:0000256" key="7">
    <source>
        <dbReference type="SAM" id="Phobius"/>
    </source>
</evidence>
<sequence length="288" mass="32843">MDLSSLLLLISAPVFLLGMALEVLVLRFRKRPSYDRRDSAVSITTALINQALTLPWAFVEIALLVWLCGAVPWHLHGWAAWIVAMIAVDFAFYWYHRTHHQIRLLWAVHVVHHSSQQYNLSVALRQPWAVFTTLPFLVPVALLGIDARIILACYGLNLLYQFFLHTEIVDKLWAPIEFVFNTPSHHRVHHGSQPQYLDTNYGGILIIWDRMFGSFQPERERVRYGLTKNIATNNIAAVETHEFVAIWRSVRTASNWRDRLGYVLRGPGWAPVPTGALAPSKAKPLPVG</sequence>
<organism evidence="9 10">
    <name type="scientific">Mycobacterium vicinigordonae</name>
    <dbReference type="NCBI Taxonomy" id="1719132"/>
    <lineage>
        <taxon>Bacteria</taxon>
        <taxon>Bacillati</taxon>
        <taxon>Actinomycetota</taxon>
        <taxon>Actinomycetes</taxon>
        <taxon>Mycobacteriales</taxon>
        <taxon>Mycobacteriaceae</taxon>
        <taxon>Mycobacterium</taxon>
    </lineage>
</organism>
<dbReference type="KEGG" id="mgor:H0P51_25230"/>
<accession>A0A7D6DZ07</accession>
<evidence type="ECO:0000256" key="6">
    <source>
        <dbReference type="ARBA" id="ARBA00023136"/>
    </source>
</evidence>
<evidence type="ECO:0000259" key="8">
    <source>
        <dbReference type="Pfam" id="PF04116"/>
    </source>
</evidence>
<protein>
    <submittedName>
        <fullName evidence="9">Sterol desaturase family protein</fullName>
    </submittedName>
</protein>
<dbReference type="PANTHER" id="PTHR21624:SF1">
    <property type="entry name" value="ALKYLGLYCEROL MONOOXYGENASE"/>
    <property type="match status" value="1"/>
</dbReference>
<feature type="domain" description="Fatty acid hydroxylase" evidence="8">
    <location>
        <begin position="81"/>
        <end position="214"/>
    </location>
</feature>
<evidence type="ECO:0000313" key="10">
    <source>
        <dbReference type="Proteomes" id="UP000510682"/>
    </source>
</evidence>
<keyword evidence="10" id="KW-1185">Reference proteome</keyword>
<dbReference type="InterPro" id="IPR051689">
    <property type="entry name" value="Sterol_desaturase/TMEM195"/>
</dbReference>
<keyword evidence="5" id="KW-0443">Lipid metabolism</keyword>
<feature type="transmembrane region" description="Helical" evidence="7">
    <location>
        <begin position="78"/>
        <end position="95"/>
    </location>
</feature>
<keyword evidence="2 7" id="KW-0812">Transmembrane</keyword>
<dbReference type="GO" id="GO:0005506">
    <property type="term" value="F:iron ion binding"/>
    <property type="evidence" value="ECO:0007669"/>
    <property type="project" value="InterPro"/>
</dbReference>